<dbReference type="GO" id="GO:0016740">
    <property type="term" value="F:transferase activity"/>
    <property type="evidence" value="ECO:0007669"/>
    <property type="project" value="UniProtKB-KW"/>
</dbReference>
<dbReference type="InterPro" id="IPR003789">
    <property type="entry name" value="Asn/Gln_tRNA_amidoTrase-B-like"/>
</dbReference>
<name>A0A2M8KV20_9BACT</name>
<evidence type="ECO:0000313" key="1">
    <source>
        <dbReference type="EMBL" id="PJE63787.1"/>
    </source>
</evidence>
<keyword evidence="1" id="KW-0808">Transferase</keyword>
<dbReference type="Pfam" id="PF09424">
    <property type="entry name" value="YqeY"/>
    <property type="match status" value="1"/>
</dbReference>
<organism evidence="1 2">
    <name type="scientific">Candidatus Roizmanbacteria bacterium CG10_big_fil_rev_8_21_14_0_10_45_7</name>
    <dbReference type="NCBI Taxonomy" id="1974854"/>
    <lineage>
        <taxon>Bacteria</taxon>
        <taxon>Candidatus Roizmaniibacteriota</taxon>
    </lineage>
</organism>
<dbReference type="EMBL" id="PFEE01000030">
    <property type="protein sequence ID" value="PJE63787.1"/>
    <property type="molecule type" value="Genomic_DNA"/>
</dbReference>
<proteinExistence type="predicted"/>
<comment type="caution">
    <text evidence="1">The sequence shown here is derived from an EMBL/GenBank/DDBJ whole genome shotgun (WGS) entry which is preliminary data.</text>
</comment>
<dbReference type="Gene3D" id="1.10.1510.10">
    <property type="entry name" value="Uncharacterised protein YqeY/AIM41 PF09424, N-terminal domain"/>
    <property type="match status" value="1"/>
</dbReference>
<accession>A0A2M8KV20</accession>
<gene>
    <name evidence="1" type="ORF">COU89_01395</name>
</gene>
<dbReference type="GO" id="GO:0016884">
    <property type="term" value="F:carbon-nitrogen ligase activity, with glutamine as amido-N-donor"/>
    <property type="evidence" value="ECO:0007669"/>
    <property type="project" value="InterPro"/>
</dbReference>
<dbReference type="AlphaFoldDB" id="A0A2M8KV20"/>
<dbReference type="PANTHER" id="PTHR28055">
    <property type="entry name" value="ALTERED INHERITANCE OF MITOCHONDRIA PROTEIN 41, MITOCHONDRIAL"/>
    <property type="match status" value="1"/>
</dbReference>
<reference evidence="2" key="1">
    <citation type="submission" date="2017-09" db="EMBL/GenBank/DDBJ databases">
        <title>Depth-based differentiation of microbial function through sediment-hosted aquifers and enrichment of novel symbionts in the deep terrestrial subsurface.</title>
        <authorList>
            <person name="Probst A.J."/>
            <person name="Ladd B."/>
            <person name="Jarett J.K."/>
            <person name="Geller-Mcgrath D.E."/>
            <person name="Sieber C.M.K."/>
            <person name="Emerson J.B."/>
            <person name="Anantharaman K."/>
            <person name="Thomas B.C."/>
            <person name="Malmstrom R."/>
            <person name="Stieglmeier M."/>
            <person name="Klingl A."/>
            <person name="Woyke T."/>
            <person name="Ryan C.M."/>
            <person name="Banfield J.F."/>
        </authorList>
    </citation>
    <scope>NUCLEOTIDE SEQUENCE [LARGE SCALE GENOMIC DNA]</scope>
</reference>
<dbReference type="PANTHER" id="PTHR28055:SF1">
    <property type="entry name" value="ALTERED INHERITANCE OF MITOCHONDRIA PROTEIN 41, MITOCHONDRIAL"/>
    <property type="match status" value="1"/>
</dbReference>
<dbReference type="InterPro" id="IPR042184">
    <property type="entry name" value="YqeY/Aim41_N"/>
</dbReference>
<protein>
    <submittedName>
        <fullName evidence="1">Aspartyl-tRNA amidotransferase</fullName>
    </submittedName>
</protein>
<evidence type="ECO:0000313" key="2">
    <source>
        <dbReference type="Proteomes" id="UP000231569"/>
    </source>
</evidence>
<sequence>MIKQTIKDDSIVLLKTGKTERLVVLRNLLAEISNAEIELKHELTDAETVTLLRKQVKKLKDAALMFEEGGRDDLAEENKLEIEAISKYLPAEISDEELEKNVRIALEKLDPSIEGGRRIGAVIKELAGRDGVESSRISKMVLKLMAQ</sequence>
<dbReference type="Proteomes" id="UP000231569">
    <property type="component" value="Unassembled WGS sequence"/>
</dbReference>
<dbReference type="InterPro" id="IPR019004">
    <property type="entry name" value="YqeY/Aim41"/>
</dbReference>
<dbReference type="SUPFAM" id="SSF89095">
    <property type="entry name" value="GatB/YqeY motif"/>
    <property type="match status" value="1"/>
</dbReference>